<reference evidence="12 13" key="1">
    <citation type="journal article" date="2015" name="Microbiome">
        <title>Genomic resolution of linkages in carbon, nitrogen, and sulfur cycling among widespread estuary sediment bacteria.</title>
        <authorList>
            <person name="Baker B.J."/>
            <person name="Lazar C.S."/>
            <person name="Teske A.P."/>
            <person name="Dick G.J."/>
        </authorList>
    </citation>
    <scope>NUCLEOTIDE SEQUENCE [LARGE SCALE GENOMIC DNA]</scope>
    <source>
        <strain evidence="12">DG_54_3</strain>
    </source>
</reference>
<dbReference type="GO" id="GO:0000105">
    <property type="term" value="P:L-histidine biosynthetic process"/>
    <property type="evidence" value="ECO:0007669"/>
    <property type="project" value="UniProtKB-UniRule"/>
</dbReference>
<evidence type="ECO:0000256" key="10">
    <source>
        <dbReference type="PIRSR" id="PIRSR000099-4"/>
    </source>
</evidence>
<dbReference type="GO" id="GO:0051287">
    <property type="term" value="F:NAD binding"/>
    <property type="evidence" value="ECO:0007669"/>
    <property type="project" value="InterPro"/>
</dbReference>
<gene>
    <name evidence="5" type="primary">hisD</name>
    <name evidence="12" type="ORF">AMJ44_06760</name>
</gene>
<dbReference type="Proteomes" id="UP000051861">
    <property type="component" value="Unassembled WGS sequence"/>
</dbReference>
<keyword evidence="4 5" id="KW-0560">Oxidoreductase</keyword>
<feature type="binding site" evidence="5 8">
    <location>
        <position position="187"/>
    </location>
    <ligand>
        <name>NAD(+)</name>
        <dbReference type="ChEBI" id="CHEBI:57540"/>
    </ligand>
</feature>
<feature type="binding site" evidence="5 10">
    <location>
        <position position="255"/>
    </location>
    <ligand>
        <name>Zn(2+)</name>
        <dbReference type="ChEBI" id="CHEBI:29105"/>
    </ligand>
</feature>
<feature type="binding site" evidence="5 9">
    <location>
        <position position="321"/>
    </location>
    <ligand>
        <name>substrate</name>
    </ligand>
</feature>
<dbReference type="Gene3D" id="1.20.5.1300">
    <property type="match status" value="1"/>
</dbReference>
<name>A0A0S7Y0R1_UNCSA</name>
<keyword evidence="2 5" id="KW-0479">Metal-binding</keyword>
<dbReference type="NCBIfam" id="TIGR00069">
    <property type="entry name" value="hisD"/>
    <property type="match status" value="1"/>
</dbReference>
<evidence type="ECO:0000256" key="8">
    <source>
        <dbReference type="PIRSR" id="PIRSR000099-2"/>
    </source>
</evidence>
<feature type="binding site" evidence="5 9">
    <location>
        <position position="258"/>
    </location>
    <ligand>
        <name>substrate</name>
    </ligand>
</feature>
<dbReference type="PANTHER" id="PTHR21256">
    <property type="entry name" value="HISTIDINOL DEHYDROGENASE HDH"/>
    <property type="match status" value="1"/>
</dbReference>
<feature type="binding site" evidence="5 9">
    <location>
        <position position="408"/>
    </location>
    <ligand>
        <name>substrate</name>
    </ligand>
</feature>
<comment type="function">
    <text evidence="5">Catalyzes the sequential NAD-dependent oxidations of L-histidinol to L-histidinaldehyde and then to L-histidine.</text>
</comment>
<dbReference type="EMBL" id="LIZX01000056">
    <property type="protein sequence ID" value="KPJ68295.1"/>
    <property type="molecule type" value="Genomic_DNA"/>
</dbReference>
<evidence type="ECO:0000313" key="12">
    <source>
        <dbReference type="EMBL" id="KPJ68295.1"/>
    </source>
</evidence>
<comment type="cofactor">
    <cofactor evidence="5 10">
        <name>Zn(2+)</name>
        <dbReference type="ChEBI" id="CHEBI:29105"/>
    </cofactor>
    <text evidence="5 10">Binds 1 zinc ion per subunit.</text>
</comment>
<dbReference type="Pfam" id="PF00815">
    <property type="entry name" value="Histidinol_dh"/>
    <property type="match status" value="1"/>
</dbReference>
<dbReference type="GO" id="GO:0005829">
    <property type="term" value="C:cytosol"/>
    <property type="evidence" value="ECO:0007669"/>
    <property type="project" value="TreeGrafter"/>
</dbReference>
<dbReference type="PIRSF" id="PIRSF000099">
    <property type="entry name" value="Histidinol_dh"/>
    <property type="match status" value="1"/>
</dbReference>
<feature type="active site" description="Proton acceptor" evidence="5 7">
    <location>
        <position position="320"/>
    </location>
</feature>
<accession>A0A0S7Y0R1</accession>
<dbReference type="AlphaFoldDB" id="A0A0S7Y0R1"/>
<dbReference type="InterPro" id="IPR012131">
    <property type="entry name" value="Hstdl_DH"/>
</dbReference>
<dbReference type="SUPFAM" id="SSF53720">
    <property type="entry name" value="ALDH-like"/>
    <property type="match status" value="1"/>
</dbReference>
<dbReference type="PATRIC" id="fig|1703775.3.peg.2568"/>
<keyword evidence="3 5" id="KW-0862">Zinc</keyword>
<feature type="active site" description="Proton acceptor" evidence="5 7">
    <location>
        <position position="321"/>
    </location>
</feature>
<dbReference type="InterPro" id="IPR022695">
    <property type="entry name" value="Histidinol_DH_monofunct"/>
</dbReference>
<evidence type="ECO:0000256" key="7">
    <source>
        <dbReference type="PIRSR" id="PIRSR000099-1"/>
    </source>
</evidence>
<comment type="caution">
    <text evidence="12">The sequence shown here is derived from an EMBL/GenBank/DDBJ whole genome shotgun (WGS) entry which is preliminary data.</text>
</comment>
<evidence type="ECO:0000313" key="13">
    <source>
        <dbReference type="Proteomes" id="UP000051861"/>
    </source>
</evidence>
<evidence type="ECO:0000256" key="5">
    <source>
        <dbReference type="HAMAP-Rule" id="MF_01024"/>
    </source>
</evidence>
<dbReference type="HAMAP" id="MF_01024">
    <property type="entry name" value="HisD"/>
    <property type="match status" value="1"/>
</dbReference>
<dbReference type="PANTHER" id="PTHR21256:SF2">
    <property type="entry name" value="HISTIDINE BIOSYNTHESIS TRIFUNCTIONAL PROTEIN"/>
    <property type="match status" value="1"/>
</dbReference>
<evidence type="ECO:0000256" key="2">
    <source>
        <dbReference type="ARBA" id="ARBA00022723"/>
    </source>
</evidence>
<dbReference type="UniPathway" id="UPA00031">
    <property type="reaction ID" value="UER00014"/>
</dbReference>
<sequence length="422" mass="46007">MLKIVEKSKIQSEINLILARQSFKLDSPQEETVKGIIRDVSQRGNQALVEYTQKFDLKDFSAEDLEISSKEVEKAYKKVDKTFRAALTKAIQNITAYHQKQKPDEWFETLPLDVVLGQRVLPLEKVGIYVPGGKAAYPSSVLMSAIPAKVAGVKEIIMVSPPPIKPQVLVAASEVGVSAIYQVGGAQAVAALAFGTETVPKVDKIVGPGNIYVTLAKKAVFGLVDIDSLAGPSNVLIIADQDAEPEFLAADLLSQVEHDPDSFAILITSSPKVVEETKNEIEKQINKLSRKKIIEKAEILIFLVENMKKAIEISNQIAPEHLELQIGSPQRILEQIKNAGAVFLGPYSPVPVGDYLAGPNHILPTGGTARFASPLSVYDFVKAQSIVGYTKPALKNIWKEIKLLAEIEGLDAHARAIDVRFS</sequence>
<dbReference type="Gene3D" id="3.40.50.1980">
    <property type="entry name" value="Nitrogenase molybdenum iron protein domain"/>
    <property type="match status" value="2"/>
</dbReference>
<dbReference type="FunFam" id="3.40.50.1980:FF:000026">
    <property type="entry name" value="Histidinol dehydrogenase"/>
    <property type="match status" value="1"/>
</dbReference>
<dbReference type="InterPro" id="IPR016161">
    <property type="entry name" value="Ald_DH/histidinol_DH"/>
</dbReference>
<feature type="binding site" evidence="5 8">
    <location>
        <position position="210"/>
    </location>
    <ligand>
        <name>NAD(+)</name>
        <dbReference type="ChEBI" id="CHEBI:57540"/>
    </ligand>
</feature>
<dbReference type="FunFam" id="3.40.50.1980:FF:000001">
    <property type="entry name" value="Histidinol dehydrogenase"/>
    <property type="match status" value="1"/>
</dbReference>
<keyword evidence="5" id="KW-0368">Histidine biosynthesis</keyword>
<feature type="binding site" evidence="5 10">
    <location>
        <position position="413"/>
    </location>
    <ligand>
        <name>Zn(2+)</name>
        <dbReference type="ChEBI" id="CHEBI:29105"/>
    </ligand>
</feature>
<comment type="pathway">
    <text evidence="5">Amino-acid biosynthesis; L-histidine biosynthesis; L-histidine from 5-phospho-alpha-D-ribose 1-diphosphate: step 9/9.</text>
</comment>
<feature type="binding site" evidence="5 8">
    <location>
        <position position="129"/>
    </location>
    <ligand>
        <name>NAD(+)</name>
        <dbReference type="ChEBI" id="CHEBI:57540"/>
    </ligand>
</feature>
<dbReference type="GO" id="GO:0004399">
    <property type="term" value="F:histidinol dehydrogenase activity"/>
    <property type="evidence" value="ECO:0007669"/>
    <property type="project" value="UniProtKB-UniRule"/>
</dbReference>
<evidence type="ECO:0000256" key="6">
    <source>
        <dbReference type="PIRNR" id="PIRNR000099"/>
    </source>
</evidence>
<comment type="catalytic activity">
    <reaction evidence="5">
        <text>L-histidinol + 2 NAD(+) + H2O = L-histidine + 2 NADH + 3 H(+)</text>
        <dbReference type="Rhea" id="RHEA:20641"/>
        <dbReference type="ChEBI" id="CHEBI:15377"/>
        <dbReference type="ChEBI" id="CHEBI:15378"/>
        <dbReference type="ChEBI" id="CHEBI:57540"/>
        <dbReference type="ChEBI" id="CHEBI:57595"/>
        <dbReference type="ChEBI" id="CHEBI:57699"/>
        <dbReference type="ChEBI" id="CHEBI:57945"/>
        <dbReference type="EC" id="1.1.1.23"/>
    </reaction>
</comment>
<evidence type="ECO:0000256" key="9">
    <source>
        <dbReference type="PIRSR" id="PIRSR000099-3"/>
    </source>
</evidence>
<dbReference type="EC" id="1.1.1.23" evidence="5"/>
<feature type="binding site" evidence="5 10">
    <location>
        <position position="354"/>
    </location>
    <ligand>
        <name>Zn(2+)</name>
        <dbReference type="ChEBI" id="CHEBI:29105"/>
    </ligand>
</feature>
<dbReference type="CDD" id="cd06572">
    <property type="entry name" value="Histidinol_dh"/>
    <property type="match status" value="1"/>
</dbReference>
<protein>
    <recommendedName>
        <fullName evidence="5">Histidinol dehydrogenase</fullName>
        <shortName evidence="5">HDH</shortName>
        <ecNumber evidence="5">1.1.1.23</ecNumber>
    </recommendedName>
</protein>
<feature type="binding site" evidence="5 10">
    <location>
        <position position="258"/>
    </location>
    <ligand>
        <name>Zn(2+)</name>
        <dbReference type="ChEBI" id="CHEBI:29105"/>
    </ligand>
</feature>
<evidence type="ECO:0000256" key="3">
    <source>
        <dbReference type="ARBA" id="ARBA00022833"/>
    </source>
</evidence>
<keyword evidence="5" id="KW-0028">Amino-acid biosynthesis</keyword>
<feature type="binding site" evidence="5 9">
    <location>
        <position position="233"/>
    </location>
    <ligand>
        <name>substrate</name>
    </ligand>
</feature>
<feature type="binding site" evidence="5 9">
    <location>
        <position position="413"/>
    </location>
    <ligand>
        <name>substrate</name>
    </ligand>
</feature>
<comment type="similarity">
    <text evidence="1 5 6 11">Belongs to the histidinol dehydrogenase family.</text>
</comment>
<feature type="binding site" evidence="5 9">
    <location>
        <position position="255"/>
    </location>
    <ligand>
        <name>substrate</name>
    </ligand>
</feature>
<dbReference type="GO" id="GO:0008270">
    <property type="term" value="F:zinc ion binding"/>
    <property type="evidence" value="ECO:0007669"/>
    <property type="project" value="UniProtKB-UniRule"/>
</dbReference>
<evidence type="ECO:0000256" key="4">
    <source>
        <dbReference type="ARBA" id="ARBA00023002"/>
    </source>
</evidence>
<keyword evidence="5 8" id="KW-0520">NAD</keyword>
<proteinExistence type="inferred from homology"/>
<evidence type="ECO:0000256" key="1">
    <source>
        <dbReference type="ARBA" id="ARBA00010178"/>
    </source>
</evidence>
<dbReference type="PRINTS" id="PR00083">
    <property type="entry name" value="HOLDHDRGNASE"/>
</dbReference>
<feature type="binding site" evidence="5 9">
    <location>
        <position position="354"/>
    </location>
    <ligand>
        <name>substrate</name>
    </ligand>
</feature>
<organism evidence="12 13">
    <name type="scientific">candidate division WOR-1 bacterium DG_54_3</name>
    <dbReference type="NCBI Taxonomy" id="1703775"/>
    <lineage>
        <taxon>Bacteria</taxon>
        <taxon>Bacillati</taxon>
        <taxon>Saganbacteria</taxon>
    </lineage>
</organism>
<evidence type="ECO:0000256" key="11">
    <source>
        <dbReference type="RuleBase" id="RU004175"/>
    </source>
</evidence>